<evidence type="ECO:0000256" key="10">
    <source>
        <dbReference type="ARBA" id="ARBA00022777"/>
    </source>
</evidence>
<evidence type="ECO:0000256" key="1">
    <source>
        <dbReference type="ARBA" id="ARBA00004251"/>
    </source>
</evidence>
<keyword evidence="15" id="KW-0325">Glycoprotein</keyword>
<dbReference type="InterPro" id="IPR011009">
    <property type="entry name" value="Kinase-like_dom_sf"/>
</dbReference>
<dbReference type="GO" id="GO:0005524">
    <property type="term" value="F:ATP binding"/>
    <property type="evidence" value="ECO:0007669"/>
    <property type="project" value="UniProtKB-UniRule"/>
</dbReference>
<sequence>MAPNDRRKQKTSSKEESVYVKPWQNLPEKLVIFLQKQPTHSTLEKSIGSAGISKSWRFASKKCDSIAQSPWLELSNEPQYYCKTQKHSFNLSFEEPGCYWWHGRRRPRYDPWKHFHYVLPSLNRENIPIDCCFLNTSKGYARWGTSLYNDGKSFMSPFLNYHSHYYSFVGSGYCCFPRFVVYRLGKNEKWMQQESSQNGLIDPNDPKGQLIQFSNAIIFEGKFYALSLQGTLAIIEESDESQFQLTRLSRKQAIPSSYSKHFIECFLESNGEILLIFLISERSNKMVDKVEVFKLQIEDLSWLKLENLGDRTLFAGINCSASVAASQVGCRNNCVYFTHKGIDGWRQYDMRSGCILPCYDNAGSEIKTPVWEDLETKKCINPSDANRSINVTGDAYISNQGIQVTPDERNVALGGKTGRANFIEPLQLWNKATGELADFTTHFSFVIDSNGNNSFADGLAFFLAPVGSSIPIGSAGNGLGLAKAELEGSSSPEPFVAIEFDTFLNTWDPPYLHVGINVNSMESAVTQVWRNNITLGKKNDAWISYNSSSHSLEVIFTGFTNNKYYKDKLSLLIDLRNYLPENVTFGFSASTGQLFQKNNVKSWDFNSSLSFDPNKVPEHAEQPSANPPITQVQDSKAPPSNQEISTRKKGNKGLVVGSSIGLPILVFGLIAASCFLLKKKRKRNDKDHVFTDLSMDNEFQKGTGPKKFSYGELARATNNFAEGQKLGEGGFGEVYEGLLKECKSHVAVKRVSNGSKQGIKEYASEVKIISRLRHRNLVQLIGWCHEKGQLHLVYELMPNGSLDKHLFKEKSLLVWEIRWKIVQGLASALLYLHEEWEQCVVHRDVKASNVMLDSNFNAKLGDFGLARLVDHEKGSQTTMLAGTVGYMAPECVMNGKASKESDVYSFGIVALEIASGRRSIDIKAAEDQVRLVEWVWNLYGMGKLVEAADPRLNKIFNEQQMERLMVVGLWCAHPDNKLRPSIRQAIHVLNSEVQLPILPSRMPVATYSPPPLNMFSPPFSHTYETKTVGSEQEQTMTYTYNSTKSSSVYTSSAASSTKSLL</sequence>
<gene>
    <name evidence="20" type="primary">LOC107821532</name>
</gene>
<dbReference type="PANTHER" id="PTHR27007">
    <property type="match status" value="1"/>
</dbReference>
<evidence type="ECO:0000256" key="12">
    <source>
        <dbReference type="ARBA" id="ARBA00022989"/>
    </source>
</evidence>
<dbReference type="SMR" id="A0A1S4CR08"/>
<dbReference type="CDD" id="cd14066">
    <property type="entry name" value="STKc_IRAK"/>
    <property type="match status" value="1"/>
</dbReference>
<feature type="region of interest" description="Disordered" evidence="17">
    <location>
        <begin position="614"/>
        <end position="648"/>
    </location>
</feature>
<accession>A0A1S4CR08</accession>
<evidence type="ECO:0000256" key="9">
    <source>
        <dbReference type="ARBA" id="ARBA00022741"/>
    </source>
</evidence>
<evidence type="ECO:0000259" key="19">
    <source>
        <dbReference type="PROSITE" id="PS50011"/>
    </source>
</evidence>
<organism evidence="20">
    <name type="scientific">Nicotiana tabacum</name>
    <name type="common">Common tobacco</name>
    <dbReference type="NCBI Taxonomy" id="4097"/>
    <lineage>
        <taxon>Eukaryota</taxon>
        <taxon>Viridiplantae</taxon>
        <taxon>Streptophyta</taxon>
        <taxon>Embryophyta</taxon>
        <taxon>Tracheophyta</taxon>
        <taxon>Spermatophyta</taxon>
        <taxon>Magnoliopsida</taxon>
        <taxon>eudicotyledons</taxon>
        <taxon>Gunneridae</taxon>
        <taxon>Pentapetalae</taxon>
        <taxon>asterids</taxon>
        <taxon>lamiids</taxon>
        <taxon>Solanales</taxon>
        <taxon>Solanaceae</taxon>
        <taxon>Nicotianoideae</taxon>
        <taxon>Nicotianeae</taxon>
        <taxon>Nicotiana</taxon>
    </lineage>
</organism>
<dbReference type="SUPFAM" id="SSF49899">
    <property type="entry name" value="Concanavalin A-like lectins/glucanases"/>
    <property type="match status" value="1"/>
</dbReference>
<evidence type="ECO:0000256" key="16">
    <source>
        <dbReference type="PROSITE-ProRule" id="PRU10141"/>
    </source>
</evidence>
<evidence type="ECO:0000256" key="14">
    <source>
        <dbReference type="ARBA" id="ARBA00023170"/>
    </source>
</evidence>
<protein>
    <submittedName>
        <fullName evidence="20">L-type lectin-domain containing receptor kinase IX.1-like</fullName>
    </submittedName>
</protein>
<comment type="similarity">
    <text evidence="2">In the N-terminal section; belongs to the leguminous lectin family.</text>
</comment>
<evidence type="ECO:0000256" key="17">
    <source>
        <dbReference type="SAM" id="MobiDB-lite"/>
    </source>
</evidence>
<dbReference type="KEGG" id="nta:107821532"/>
<dbReference type="InterPro" id="IPR000719">
    <property type="entry name" value="Prot_kinase_dom"/>
</dbReference>
<evidence type="ECO:0000256" key="5">
    <source>
        <dbReference type="ARBA" id="ARBA00022679"/>
    </source>
</evidence>
<dbReference type="InterPro" id="IPR050528">
    <property type="entry name" value="L-type_Lectin-RKs"/>
</dbReference>
<keyword evidence="9 16" id="KW-0547">Nucleotide-binding</keyword>
<dbReference type="PROSITE" id="PS50011">
    <property type="entry name" value="PROTEIN_KINASE_DOM"/>
    <property type="match status" value="1"/>
</dbReference>
<evidence type="ECO:0000256" key="8">
    <source>
        <dbReference type="ARBA" id="ARBA00022734"/>
    </source>
</evidence>
<evidence type="ECO:0000256" key="3">
    <source>
        <dbReference type="ARBA" id="ARBA00010217"/>
    </source>
</evidence>
<dbReference type="InterPro" id="IPR017441">
    <property type="entry name" value="Protein_kinase_ATP_BS"/>
</dbReference>
<dbReference type="FunFam" id="3.30.200.20:FF:000168">
    <property type="entry name" value="L-type lectin-domain containing receptor kinase IX.1"/>
    <property type="match status" value="1"/>
</dbReference>
<evidence type="ECO:0000313" key="20">
    <source>
        <dbReference type="RefSeq" id="XP_016503449.1"/>
    </source>
</evidence>
<dbReference type="InterPro" id="IPR001220">
    <property type="entry name" value="Legume_lectin_dom"/>
</dbReference>
<dbReference type="PaxDb" id="4097-A0A1S4CR08"/>
<keyword evidence="12 18" id="KW-1133">Transmembrane helix</keyword>
<dbReference type="RefSeq" id="XP_016503449.1">
    <property type="nucleotide sequence ID" value="XM_016647963.1"/>
</dbReference>
<keyword evidence="11 16" id="KW-0067">ATP-binding</keyword>
<keyword evidence="7" id="KW-0732">Signal</keyword>
<dbReference type="PROSITE" id="PS00108">
    <property type="entry name" value="PROTEIN_KINASE_ST"/>
    <property type="match status" value="1"/>
</dbReference>
<evidence type="ECO:0000256" key="7">
    <source>
        <dbReference type="ARBA" id="ARBA00022729"/>
    </source>
</evidence>
<keyword evidence="5" id="KW-0808">Transferase</keyword>
<dbReference type="PROSITE" id="PS00107">
    <property type="entry name" value="PROTEIN_KINASE_ATP"/>
    <property type="match status" value="1"/>
</dbReference>
<dbReference type="Pfam" id="PF00069">
    <property type="entry name" value="Pkinase"/>
    <property type="match status" value="1"/>
</dbReference>
<dbReference type="Gene3D" id="1.10.510.10">
    <property type="entry name" value="Transferase(Phosphotransferase) domain 1"/>
    <property type="match status" value="1"/>
</dbReference>
<comment type="similarity">
    <text evidence="3">In the C-terminal section; belongs to the protein kinase superfamily. Ser/Thr protein kinase family.</text>
</comment>
<keyword evidence="10" id="KW-0418">Kinase</keyword>
<dbReference type="GO" id="GO:0004672">
    <property type="term" value="F:protein kinase activity"/>
    <property type="evidence" value="ECO:0007669"/>
    <property type="project" value="InterPro"/>
</dbReference>
<dbReference type="InterPro" id="IPR005174">
    <property type="entry name" value="KIB1-4_b-propeller"/>
</dbReference>
<dbReference type="Gene3D" id="2.60.120.200">
    <property type="match status" value="1"/>
</dbReference>
<evidence type="ECO:0000256" key="2">
    <source>
        <dbReference type="ARBA" id="ARBA00008536"/>
    </source>
</evidence>
<dbReference type="FunFam" id="1.10.510.10:FF:000240">
    <property type="entry name" value="Lectin-domain containing receptor kinase A4.3"/>
    <property type="match status" value="1"/>
</dbReference>
<evidence type="ECO:0000256" key="11">
    <source>
        <dbReference type="ARBA" id="ARBA00022840"/>
    </source>
</evidence>
<evidence type="ECO:0000256" key="15">
    <source>
        <dbReference type="ARBA" id="ARBA00023180"/>
    </source>
</evidence>
<dbReference type="InterPro" id="IPR013320">
    <property type="entry name" value="ConA-like_dom_sf"/>
</dbReference>
<feature type="compositionally biased region" description="Polar residues" evidence="17">
    <location>
        <begin position="623"/>
        <end position="644"/>
    </location>
</feature>
<evidence type="ECO:0000256" key="4">
    <source>
        <dbReference type="ARBA" id="ARBA00022475"/>
    </source>
</evidence>
<dbReference type="OrthoDB" id="4062651at2759"/>
<dbReference type="Gene3D" id="3.30.200.20">
    <property type="entry name" value="Phosphorylase Kinase, domain 1"/>
    <property type="match status" value="1"/>
</dbReference>
<evidence type="ECO:0000256" key="18">
    <source>
        <dbReference type="SAM" id="Phobius"/>
    </source>
</evidence>
<reference evidence="20" key="1">
    <citation type="submission" date="2025-08" db="UniProtKB">
        <authorList>
            <consortium name="RefSeq"/>
        </authorList>
    </citation>
    <scope>IDENTIFICATION</scope>
</reference>
<keyword evidence="4" id="KW-1003">Cell membrane</keyword>
<dbReference type="GO" id="GO:0005886">
    <property type="term" value="C:plasma membrane"/>
    <property type="evidence" value="ECO:0000318"/>
    <property type="project" value="GO_Central"/>
</dbReference>
<keyword evidence="8" id="KW-0430">Lectin</keyword>
<dbReference type="CDD" id="cd06899">
    <property type="entry name" value="lectin_legume_LecRK_Arcelin_ConA"/>
    <property type="match status" value="1"/>
</dbReference>
<keyword evidence="6 18" id="KW-0812">Transmembrane</keyword>
<name>A0A1S4CR08_TOBAC</name>
<dbReference type="InterPro" id="IPR008271">
    <property type="entry name" value="Ser/Thr_kinase_AS"/>
</dbReference>
<dbReference type="Pfam" id="PF03478">
    <property type="entry name" value="Beta-prop_KIB1-4"/>
    <property type="match status" value="1"/>
</dbReference>
<dbReference type="GO" id="GO:0030246">
    <property type="term" value="F:carbohydrate binding"/>
    <property type="evidence" value="ECO:0007669"/>
    <property type="project" value="UniProtKB-KW"/>
</dbReference>
<dbReference type="SMART" id="SM00220">
    <property type="entry name" value="S_TKc"/>
    <property type="match status" value="1"/>
</dbReference>
<dbReference type="STRING" id="4097.A0A1S4CR08"/>
<comment type="subcellular location">
    <subcellularLocation>
        <location evidence="1">Cell membrane</location>
        <topology evidence="1">Single-pass type I membrane protein</topology>
    </subcellularLocation>
</comment>
<keyword evidence="14" id="KW-0675">Receptor</keyword>
<dbReference type="GO" id="GO:0002229">
    <property type="term" value="P:defense response to oomycetes"/>
    <property type="evidence" value="ECO:0007669"/>
    <property type="project" value="UniProtKB-ARBA"/>
</dbReference>
<feature type="binding site" evidence="16">
    <location>
        <position position="749"/>
    </location>
    <ligand>
        <name>ATP</name>
        <dbReference type="ChEBI" id="CHEBI:30616"/>
    </ligand>
</feature>
<feature type="transmembrane region" description="Helical" evidence="18">
    <location>
        <begin position="654"/>
        <end position="677"/>
    </location>
</feature>
<feature type="domain" description="Protein kinase" evidence="19">
    <location>
        <begin position="720"/>
        <end position="998"/>
    </location>
</feature>
<dbReference type="SUPFAM" id="SSF56112">
    <property type="entry name" value="Protein kinase-like (PK-like)"/>
    <property type="match status" value="1"/>
</dbReference>
<keyword evidence="13 18" id="KW-0472">Membrane</keyword>
<proteinExistence type="inferred from homology"/>
<dbReference type="AlphaFoldDB" id="A0A1S4CR08"/>
<evidence type="ECO:0000256" key="6">
    <source>
        <dbReference type="ARBA" id="ARBA00022692"/>
    </source>
</evidence>
<evidence type="ECO:0000256" key="13">
    <source>
        <dbReference type="ARBA" id="ARBA00023136"/>
    </source>
</evidence>
<dbReference type="Pfam" id="PF00139">
    <property type="entry name" value="Lectin_legB"/>
    <property type="match status" value="1"/>
</dbReference>